<dbReference type="PANTHER" id="PTHR15239">
    <property type="entry name" value="NUCLEAR EXPORT MEDIATOR FACTOR NEMF"/>
    <property type="match status" value="1"/>
</dbReference>
<keyword evidence="3 5" id="KW-0694">RNA-binding</keyword>
<protein>
    <recommendedName>
        <fullName evidence="5">Rqc2 homolog RqcH</fullName>
        <shortName evidence="5">RqcH</shortName>
    </recommendedName>
</protein>
<organism evidence="7 8">
    <name type="scientific">Isachenkonia alkalipeptolytica</name>
    <dbReference type="NCBI Taxonomy" id="2565777"/>
    <lineage>
        <taxon>Bacteria</taxon>
        <taxon>Bacillati</taxon>
        <taxon>Bacillota</taxon>
        <taxon>Clostridia</taxon>
        <taxon>Eubacteriales</taxon>
        <taxon>Clostridiaceae</taxon>
        <taxon>Isachenkonia</taxon>
    </lineage>
</organism>
<evidence type="ECO:0000313" key="8">
    <source>
        <dbReference type="Proteomes" id="UP000449710"/>
    </source>
</evidence>
<gene>
    <name evidence="5" type="primary">rqcH</name>
    <name evidence="7" type="ORF">ISALK_11640</name>
</gene>
<dbReference type="EMBL" id="SUMG01000017">
    <property type="protein sequence ID" value="NBG89141.1"/>
    <property type="molecule type" value="Genomic_DNA"/>
</dbReference>
<dbReference type="GO" id="GO:0043023">
    <property type="term" value="F:ribosomal large subunit binding"/>
    <property type="evidence" value="ECO:0007669"/>
    <property type="project" value="UniProtKB-UniRule"/>
</dbReference>
<dbReference type="GO" id="GO:0072344">
    <property type="term" value="P:rescue of stalled ribosome"/>
    <property type="evidence" value="ECO:0007669"/>
    <property type="project" value="UniProtKB-UniRule"/>
</dbReference>
<dbReference type="GO" id="GO:1990112">
    <property type="term" value="C:RQC complex"/>
    <property type="evidence" value="ECO:0007669"/>
    <property type="project" value="TreeGrafter"/>
</dbReference>
<dbReference type="Pfam" id="PF05670">
    <property type="entry name" value="NFACT-R_1"/>
    <property type="match status" value="1"/>
</dbReference>
<dbReference type="HAMAP" id="MF_00844_B">
    <property type="entry name" value="RqcH_B"/>
    <property type="match status" value="1"/>
</dbReference>
<evidence type="ECO:0000313" key="7">
    <source>
        <dbReference type="EMBL" id="NBG89141.1"/>
    </source>
</evidence>
<proteinExistence type="inferred from homology"/>
<evidence type="ECO:0000256" key="5">
    <source>
        <dbReference type="HAMAP-Rule" id="MF_00844"/>
    </source>
</evidence>
<evidence type="ECO:0000256" key="4">
    <source>
        <dbReference type="ARBA" id="ARBA00022917"/>
    </source>
</evidence>
<dbReference type="Pfam" id="PF05833">
    <property type="entry name" value="NFACT_N"/>
    <property type="match status" value="1"/>
</dbReference>
<dbReference type="InterPro" id="IPR051608">
    <property type="entry name" value="RQC_Subunit_NEMF"/>
</dbReference>
<keyword evidence="1 5" id="KW-0820">tRNA-binding</keyword>
<dbReference type="FunFam" id="2.30.310.10:FF:000004">
    <property type="entry name" value="Fibronectin-binding protein A"/>
    <property type="match status" value="1"/>
</dbReference>
<comment type="similarity">
    <text evidence="5">Belongs to the NEMF family.</text>
</comment>
<dbReference type="InterPro" id="IPR008532">
    <property type="entry name" value="NFACT_RNA-bd"/>
</dbReference>
<dbReference type="GO" id="GO:0019843">
    <property type="term" value="F:rRNA binding"/>
    <property type="evidence" value="ECO:0007669"/>
    <property type="project" value="UniProtKB-UniRule"/>
</dbReference>
<keyword evidence="4 5" id="KW-0648">Protein biosynthesis</keyword>
<comment type="subunit">
    <text evidence="5">Associates with stalled 50S ribosomal subunits. Binds to RqcP.</text>
</comment>
<dbReference type="RefSeq" id="WP_160722504.1">
    <property type="nucleotide sequence ID" value="NZ_SUMG01000017.1"/>
</dbReference>
<dbReference type="AlphaFoldDB" id="A0AA44BG65"/>
<dbReference type="GO" id="GO:0000049">
    <property type="term" value="F:tRNA binding"/>
    <property type="evidence" value="ECO:0007669"/>
    <property type="project" value="UniProtKB-UniRule"/>
</dbReference>
<name>A0AA44BG65_9CLOT</name>
<accession>A0AA44BG65</accession>
<feature type="domain" description="NFACT RNA-binding" evidence="6">
    <location>
        <begin position="465"/>
        <end position="556"/>
    </location>
</feature>
<evidence type="ECO:0000256" key="1">
    <source>
        <dbReference type="ARBA" id="ARBA00022555"/>
    </source>
</evidence>
<dbReference type="Proteomes" id="UP000449710">
    <property type="component" value="Unassembled WGS sequence"/>
</dbReference>
<reference evidence="7 8" key="1">
    <citation type="submission" date="2019-04" db="EMBL/GenBank/DDBJ databases">
        <title>Isachenkonia alkalipeptolytica gen. nov. sp. nov. a new anaerobic, alkiliphilic organothrophic bacterium capable to reduce synthesized ferrihydrite isolated from a soda lake.</title>
        <authorList>
            <person name="Toshchakov S.V."/>
            <person name="Zavarzina D.G."/>
            <person name="Zhilina T.N."/>
            <person name="Kostrikina N.A."/>
            <person name="Kublanov I.V."/>
        </authorList>
    </citation>
    <scope>NUCLEOTIDE SEQUENCE [LARGE SCALE GENOMIC DNA]</scope>
    <source>
        <strain evidence="7 8">Z-1701</strain>
    </source>
</reference>
<feature type="coiled-coil region" evidence="5">
    <location>
        <begin position="309"/>
        <end position="336"/>
    </location>
</feature>
<dbReference type="Gene3D" id="1.10.8.50">
    <property type="match status" value="1"/>
</dbReference>
<evidence type="ECO:0000256" key="2">
    <source>
        <dbReference type="ARBA" id="ARBA00022730"/>
    </source>
</evidence>
<comment type="function">
    <text evidence="5">Key component of the ribosome quality control system (RQC), a ribosome-associated complex that mediates the extraction of incompletely synthesized nascent chains from stalled ribosomes and their subsequent degradation. RqcH recruits Ala-charged tRNA, and with RqcP directs the elongation of stalled nascent chains on 50S ribosomal subunits, leading to non-templated C-terminal alanine extensions (Ala tail). The Ala tail promotes nascent chain degradation. May add between 1 and at least 8 Ala residues. Binds to stalled 50S ribosomal subunits.</text>
</comment>
<feature type="coiled-coil region" evidence="5">
    <location>
        <begin position="394"/>
        <end position="454"/>
    </location>
</feature>
<evidence type="ECO:0000256" key="3">
    <source>
        <dbReference type="ARBA" id="ARBA00022884"/>
    </source>
</evidence>
<keyword evidence="5" id="KW-0175">Coiled coil</keyword>
<keyword evidence="2 5" id="KW-0699">rRNA-binding</keyword>
<sequence>MALDGTLLYSLKNELENLLIDGKVDKIHQPEKDEIHLLIRSQKTNYRLLLSAHSNYPRVHLTRINKTNPKKAPDFCMLLRKTLQNGRIRSIEQPYFDRVLKITIDSYDELNILQPKELIIEMMGKHSNILLVNGENGKIIDSIKRVGMEVSSLRQVLPGISYEHPPLDKTSPFDIDSLRTFKEVISSPSTETLIKGLFGNIIGFSPLISRELIERAGLDEDLPLHSLKDENFYDLYQEYKKLLDSLKKHEVSPAVYLEKDKPKAFGIYPLTHLSVYEKKSFDRISEVLEYYYYTKDHRERLKQKSQDLRKTVSQRLQRLVNKYGKLEKDYKTAENAEEHKLKGDLVTANLHRMKKGDKKIEVQNFYDPEQKTVTIPLNVRMSPSENAQKFYKKYNKAKNALIEIRKQKIQTKREIEYLRGVLSSIDHAQDLSDIEEIREELEEQKILKAKKKTKKKKSSPANPLAFETSDGLKVLVGKNNKQNEKITFKIAGKEDLWFHVKDQPGSHTVLLSEGKEPSEESILEAATLAAYYSKGQNATKVSVDYTRRKHVKSPKGSKPGMVIYENFSTILVDALEENIKTIKKVAHP</sequence>
<dbReference type="InterPro" id="IPR043682">
    <property type="entry name" value="RqcH_bacterial"/>
</dbReference>
<evidence type="ECO:0000259" key="6">
    <source>
        <dbReference type="Pfam" id="PF05670"/>
    </source>
</evidence>
<comment type="caution">
    <text evidence="7">The sequence shown here is derived from an EMBL/GenBank/DDBJ whole genome shotgun (WGS) entry which is preliminary data.</text>
</comment>
<keyword evidence="8" id="KW-1185">Reference proteome</keyword>
<dbReference type="Gene3D" id="2.30.310.10">
    <property type="entry name" value="ibrinogen binding protein from staphylococcus aureus domain"/>
    <property type="match status" value="1"/>
</dbReference>
<dbReference type="PANTHER" id="PTHR15239:SF6">
    <property type="entry name" value="RIBOSOME QUALITY CONTROL COMPLEX SUBUNIT NEMF"/>
    <property type="match status" value="1"/>
</dbReference>